<organism evidence="7 8">
    <name type="scientific">Aspergillus campestris (strain IBT 28561)</name>
    <dbReference type="NCBI Taxonomy" id="1392248"/>
    <lineage>
        <taxon>Eukaryota</taxon>
        <taxon>Fungi</taxon>
        <taxon>Dikarya</taxon>
        <taxon>Ascomycota</taxon>
        <taxon>Pezizomycotina</taxon>
        <taxon>Eurotiomycetes</taxon>
        <taxon>Eurotiomycetidae</taxon>
        <taxon>Eurotiales</taxon>
        <taxon>Aspergillaceae</taxon>
        <taxon>Aspergillus</taxon>
        <taxon>Aspergillus subgen. Circumdati</taxon>
    </lineage>
</organism>
<dbReference type="PANTHER" id="PTHR10742">
    <property type="entry name" value="FLAVIN MONOAMINE OXIDASE"/>
    <property type="match status" value="1"/>
</dbReference>
<protein>
    <recommendedName>
        <fullName evidence="4">Amine oxidase</fullName>
        <ecNumber evidence="4">1.4.3.-</ecNumber>
    </recommendedName>
</protein>
<dbReference type="RefSeq" id="XP_024695324.1">
    <property type="nucleotide sequence ID" value="XM_024834175.1"/>
</dbReference>
<dbReference type="EMBL" id="MSFM01000003">
    <property type="protein sequence ID" value="PKY06730.1"/>
    <property type="molecule type" value="Genomic_DNA"/>
</dbReference>
<proteinExistence type="inferred from homology"/>
<dbReference type="VEuPathDB" id="FungiDB:P168DRAFT_249569"/>
<comment type="similarity">
    <text evidence="4">Belongs to the flavin monoamine oxidase family.</text>
</comment>
<dbReference type="AlphaFoldDB" id="A0A2I1DA25"/>
<dbReference type="Pfam" id="PF01593">
    <property type="entry name" value="Amino_oxidase"/>
    <property type="match status" value="1"/>
</dbReference>
<evidence type="ECO:0000313" key="7">
    <source>
        <dbReference type="EMBL" id="PKY06730.1"/>
    </source>
</evidence>
<dbReference type="EC" id="1.4.3.-" evidence="4"/>
<evidence type="ECO:0000256" key="5">
    <source>
        <dbReference type="SAM" id="SignalP"/>
    </source>
</evidence>
<sequence length="536" mass="60042">MMFSAISKICALLGAGALPMCAGYVAQPRSNQKSDDLCTETTIAILGGGMAGVSAAQALKDASITDFFLLESRDTLGGRVWHTDFGQDREGKPYTIELGANWVHGIGSHTTENPLWTLAEKYNISNTHTTYRSIRTYNETGYTDYRHLLDAYSSAYVTAAQAAGRILTSNLQDQTARSGLALAGWQPQKHDMAAQAVEWWNWDFEDASTPETSSFAFGIAGENLTFHQFGPRNNMVTDPRGYRTIIEREASALFPSGLQDHRIWLDSHVTDIEYSPKKVTVRTKDGSCVRADYVICTFSLGVLQDHGAVQFDPPLPEWKQTAIHKFTMGTYTKIFMQFDETFWSTDTLFFLYASPTTRGYYPVFQSLTGDGFLPGSNILFVTVVGEEAYRVERQTDDETKEEILAILREMFPDREIPEPIAFTYPRWSREPWAYGSYSNWPAGTTLEMHQNLRANVDRLWFAGEATSAPYFGFLHGALFEGREAGEHVAALVQKRCMMLDGTKFCGDRKHYEHLHGTTPSDSFSAENGWPVSGMEL</sequence>
<evidence type="ECO:0000256" key="1">
    <source>
        <dbReference type="ARBA" id="ARBA00001974"/>
    </source>
</evidence>
<evidence type="ECO:0000313" key="8">
    <source>
        <dbReference type="Proteomes" id="UP000234254"/>
    </source>
</evidence>
<comment type="cofactor">
    <cofactor evidence="1 4">
        <name>FAD</name>
        <dbReference type="ChEBI" id="CHEBI:57692"/>
    </cofactor>
</comment>
<name>A0A2I1DA25_ASPC2</name>
<dbReference type="GO" id="GO:0006598">
    <property type="term" value="P:polyamine catabolic process"/>
    <property type="evidence" value="ECO:0007669"/>
    <property type="project" value="TreeGrafter"/>
</dbReference>
<keyword evidence="4" id="KW-0285">Flavoprotein</keyword>
<dbReference type="InterPro" id="IPR036188">
    <property type="entry name" value="FAD/NAD-bd_sf"/>
</dbReference>
<feature type="chain" id="PRO_5014125330" description="Amine oxidase" evidence="5">
    <location>
        <begin position="18"/>
        <end position="536"/>
    </location>
</feature>
<dbReference type="SUPFAM" id="SSF54373">
    <property type="entry name" value="FAD-linked reductases, C-terminal domain"/>
    <property type="match status" value="1"/>
</dbReference>
<dbReference type="InterPro" id="IPR050281">
    <property type="entry name" value="Flavin_monoamine_oxidase"/>
</dbReference>
<comment type="caution">
    <text evidence="7">The sequence shown here is derived from an EMBL/GenBank/DDBJ whole genome shotgun (WGS) entry which is preliminary data.</text>
</comment>
<keyword evidence="5" id="KW-0732">Signal</keyword>
<reference evidence="7" key="1">
    <citation type="submission" date="2016-12" db="EMBL/GenBank/DDBJ databases">
        <title>The genomes of Aspergillus section Nigri reveals drivers in fungal speciation.</title>
        <authorList>
            <consortium name="DOE Joint Genome Institute"/>
            <person name="Vesth T.C."/>
            <person name="Nybo J."/>
            <person name="Theobald S."/>
            <person name="Brandl J."/>
            <person name="Frisvad J.C."/>
            <person name="Nielsen K.F."/>
            <person name="Lyhne E.K."/>
            <person name="Kogle M.E."/>
            <person name="Kuo A."/>
            <person name="Riley R."/>
            <person name="Clum A."/>
            <person name="Nolan M."/>
            <person name="Lipzen A."/>
            <person name="Salamov A."/>
            <person name="Henrissat B."/>
            <person name="Wiebenga A."/>
            <person name="De vries R.P."/>
            <person name="Grigoriev I.V."/>
            <person name="Mortensen U.H."/>
            <person name="Andersen M.R."/>
            <person name="Baker S.E."/>
        </authorList>
    </citation>
    <scope>NUCLEOTIDE SEQUENCE</scope>
    <source>
        <strain evidence="7">IBT 28561</strain>
    </source>
</reference>
<dbReference type="Gene3D" id="3.50.50.60">
    <property type="entry name" value="FAD/NAD(P)-binding domain"/>
    <property type="match status" value="1"/>
</dbReference>
<dbReference type="Proteomes" id="UP000234254">
    <property type="component" value="Unassembled WGS sequence"/>
</dbReference>
<dbReference type="SUPFAM" id="SSF51905">
    <property type="entry name" value="FAD/NAD(P)-binding domain"/>
    <property type="match status" value="1"/>
</dbReference>
<accession>A0A2I1DA25</accession>
<feature type="binding site" evidence="3">
    <location>
        <position position="269"/>
    </location>
    <ligand>
        <name>FAD</name>
        <dbReference type="ChEBI" id="CHEBI:57692"/>
    </ligand>
</feature>
<dbReference type="PRINTS" id="PR00757">
    <property type="entry name" value="AMINEOXDASEF"/>
</dbReference>
<keyword evidence="4" id="KW-0274">FAD</keyword>
<keyword evidence="8" id="KW-1185">Reference proteome</keyword>
<feature type="domain" description="Amine oxidase" evidence="6">
    <location>
        <begin position="50"/>
        <end position="486"/>
    </location>
</feature>
<dbReference type="PANTHER" id="PTHR10742:SF313">
    <property type="entry name" value="AMINE OXIDASE"/>
    <property type="match status" value="1"/>
</dbReference>
<dbReference type="InterPro" id="IPR002937">
    <property type="entry name" value="Amino_oxidase"/>
</dbReference>
<evidence type="ECO:0000256" key="4">
    <source>
        <dbReference type="RuleBase" id="RU362067"/>
    </source>
</evidence>
<dbReference type="GO" id="GO:0016491">
    <property type="term" value="F:oxidoreductase activity"/>
    <property type="evidence" value="ECO:0007669"/>
    <property type="project" value="UniProtKB-KW"/>
</dbReference>
<keyword evidence="2 4" id="KW-0560">Oxidoreductase</keyword>
<evidence type="ECO:0000256" key="3">
    <source>
        <dbReference type="PIRSR" id="PIRSR601613-1"/>
    </source>
</evidence>
<evidence type="ECO:0000256" key="2">
    <source>
        <dbReference type="ARBA" id="ARBA00023002"/>
    </source>
</evidence>
<evidence type="ECO:0000259" key="6">
    <source>
        <dbReference type="Pfam" id="PF01593"/>
    </source>
</evidence>
<gene>
    <name evidence="7" type="ORF">P168DRAFT_249569</name>
</gene>
<feature type="signal peptide" evidence="5">
    <location>
        <begin position="1"/>
        <end position="17"/>
    </location>
</feature>
<dbReference type="GeneID" id="36541699"/>
<dbReference type="Gene3D" id="3.90.660.10">
    <property type="match status" value="1"/>
</dbReference>
<dbReference type="OrthoDB" id="7777654at2759"/>
<dbReference type="InterPro" id="IPR001613">
    <property type="entry name" value="Flavin_amine_oxidase"/>
</dbReference>